<evidence type="ECO:0000313" key="3">
    <source>
        <dbReference type="Proteomes" id="UP001604336"/>
    </source>
</evidence>
<protein>
    <submittedName>
        <fullName evidence="2">Uncharacterized protein</fullName>
    </submittedName>
</protein>
<proteinExistence type="predicted"/>
<comment type="caution">
    <text evidence="2">The sequence shown here is derived from an EMBL/GenBank/DDBJ whole genome shotgun (WGS) entry which is preliminary data.</text>
</comment>
<organism evidence="2 3">
    <name type="scientific">Abeliophyllum distichum</name>
    <dbReference type="NCBI Taxonomy" id="126358"/>
    <lineage>
        <taxon>Eukaryota</taxon>
        <taxon>Viridiplantae</taxon>
        <taxon>Streptophyta</taxon>
        <taxon>Embryophyta</taxon>
        <taxon>Tracheophyta</taxon>
        <taxon>Spermatophyta</taxon>
        <taxon>Magnoliopsida</taxon>
        <taxon>eudicotyledons</taxon>
        <taxon>Gunneridae</taxon>
        <taxon>Pentapetalae</taxon>
        <taxon>asterids</taxon>
        <taxon>lamiids</taxon>
        <taxon>Lamiales</taxon>
        <taxon>Oleaceae</taxon>
        <taxon>Forsythieae</taxon>
        <taxon>Abeliophyllum</taxon>
    </lineage>
</organism>
<dbReference type="AlphaFoldDB" id="A0ABD1QEQ8"/>
<accession>A0ABD1QEQ8</accession>
<feature type="region of interest" description="Disordered" evidence="1">
    <location>
        <begin position="52"/>
        <end position="128"/>
    </location>
</feature>
<reference evidence="3" key="1">
    <citation type="submission" date="2024-07" db="EMBL/GenBank/DDBJ databases">
        <title>Two chromosome-level genome assemblies of Korean endemic species Abeliophyllum distichum and Forsythia ovata (Oleaceae).</title>
        <authorList>
            <person name="Jang H."/>
        </authorList>
    </citation>
    <scope>NUCLEOTIDE SEQUENCE [LARGE SCALE GENOMIC DNA]</scope>
</reference>
<gene>
    <name evidence="2" type="ORF">Adt_35441</name>
</gene>
<dbReference type="Proteomes" id="UP001604336">
    <property type="component" value="Unassembled WGS sequence"/>
</dbReference>
<name>A0ABD1QEQ8_9LAMI</name>
<dbReference type="EMBL" id="JBFOLK010000011">
    <property type="protein sequence ID" value="KAL2474705.1"/>
    <property type="molecule type" value="Genomic_DNA"/>
</dbReference>
<evidence type="ECO:0000313" key="2">
    <source>
        <dbReference type="EMBL" id="KAL2474705.1"/>
    </source>
</evidence>
<feature type="compositionally biased region" description="Basic and acidic residues" evidence="1">
    <location>
        <begin position="60"/>
        <end position="73"/>
    </location>
</feature>
<evidence type="ECO:0000256" key="1">
    <source>
        <dbReference type="SAM" id="MobiDB-lite"/>
    </source>
</evidence>
<keyword evidence="3" id="KW-1185">Reference proteome</keyword>
<sequence length="128" mass="14777">MTNLRKNIESIYETSRDLGLLNVLLTFEDNELNKIVSIVKNVSIGNNETIMTTRSEDEESQHFESIPKDKLSNSDDSWTEDEVIIHERFNTNRDSALPGIEFKEPKPEKIEDDNPSSSNPKENRKRPE</sequence>